<dbReference type="Proteomes" id="UP000193240">
    <property type="component" value="Unassembled WGS sequence"/>
</dbReference>
<reference evidence="1 2" key="1">
    <citation type="journal article" date="2017" name="Genome Announc.">
        <title>Genome sequence of the saprophytic ascomycete Epicoccum nigrum ICMP 19927 strain isolated from New Zealand.</title>
        <authorList>
            <person name="Fokin M."/>
            <person name="Fleetwood D."/>
            <person name="Weir B.S."/>
            <person name="Villas-Boas S.G."/>
        </authorList>
    </citation>
    <scope>NUCLEOTIDE SEQUENCE [LARGE SCALE GENOMIC DNA]</scope>
    <source>
        <strain evidence="1 2">ICMP 19927</strain>
    </source>
</reference>
<evidence type="ECO:0000313" key="2">
    <source>
        <dbReference type="Proteomes" id="UP000193240"/>
    </source>
</evidence>
<organism evidence="1 2">
    <name type="scientific">Epicoccum nigrum</name>
    <name type="common">Soil fungus</name>
    <name type="synonym">Epicoccum purpurascens</name>
    <dbReference type="NCBI Taxonomy" id="105696"/>
    <lineage>
        <taxon>Eukaryota</taxon>
        <taxon>Fungi</taxon>
        <taxon>Dikarya</taxon>
        <taxon>Ascomycota</taxon>
        <taxon>Pezizomycotina</taxon>
        <taxon>Dothideomycetes</taxon>
        <taxon>Pleosporomycetidae</taxon>
        <taxon>Pleosporales</taxon>
        <taxon>Pleosporineae</taxon>
        <taxon>Didymellaceae</taxon>
        <taxon>Epicoccum</taxon>
    </lineage>
</organism>
<protein>
    <submittedName>
        <fullName evidence="1">Uncharacterized protein</fullName>
    </submittedName>
</protein>
<proteinExistence type="predicted"/>
<dbReference type="InParanoid" id="A0A1Y2LHR3"/>
<gene>
    <name evidence="1" type="ORF">B5807_11975</name>
</gene>
<dbReference type="AlphaFoldDB" id="A0A1Y2LHR3"/>
<name>A0A1Y2LHR3_EPING</name>
<dbReference type="EMBL" id="KZ107865">
    <property type="protein sequence ID" value="OSS43484.1"/>
    <property type="molecule type" value="Genomic_DNA"/>
</dbReference>
<keyword evidence="2" id="KW-1185">Reference proteome</keyword>
<evidence type="ECO:0000313" key="1">
    <source>
        <dbReference type="EMBL" id="OSS43484.1"/>
    </source>
</evidence>
<sequence>MSAKARWRRLRERLMERSDRVRRDRESRCALYSATHLAAFLQSAGAHFARAPDVPFDFLQAARVHNPVAPDWAEHLSNFLKHITSSAQLTEFAVPLLASTLFFDSYPPGAPVFDCKHVFDELYRPAF</sequence>
<accession>A0A1Y2LHR3</accession>
<dbReference type="STRING" id="105696.A0A1Y2LHR3"/>